<dbReference type="NCBIfam" id="TIGR01200">
    <property type="entry name" value="GLPGLI"/>
    <property type="match status" value="1"/>
</dbReference>
<proteinExistence type="predicted"/>
<dbReference type="InterPro" id="IPR005901">
    <property type="entry name" value="GLPGLI"/>
</dbReference>
<evidence type="ECO:0000313" key="3">
    <source>
        <dbReference type="Proteomes" id="UP001139369"/>
    </source>
</evidence>
<dbReference type="RefSeq" id="WP_242178043.1">
    <property type="nucleotide sequence ID" value="NZ_JAKQYM010000004.1"/>
</dbReference>
<evidence type="ECO:0000256" key="1">
    <source>
        <dbReference type="SAM" id="MobiDB-lite"/>
    </source>
</evidence>
<dbReference type="EMBL" id="JAKQYM010000004">
    <property type="protein sequence ID" value="MCI2228913.1"/>
    <property type="molecule type" value="Genomic_DNA"/>
</dbReference>
<dbReference type="Pfam" id="PF09697">
    <property type="entry name" value="Porph_ging"/>
    <property type="match status" value="1"/>
</dbReference>
<comment type="caution">
    <text evidence="2">The sequence shown here is derived from an EMBL/GenBank/DDBJ whole genome shotgun (WGS) entry which is preliminary data.</text>
</comment>
<protein>
    <submittedName>
        <fullName evidence="2">GLPGLI family protein</fullName>
    </submittedName>
</protein>
<accession>A0A9X2AJZ5</accession>
<dbReference type="Proteomes" id="UP001139369">
    <property type="component" value="Unassembled WGS sequence"/>
</dbReference>
<reference evidence="2" key="1">
    <citation type="submission" date="2022-02" db="EMBL/GenBank/DDBJ databases">
        <title>Polaribacter sp. MSW13, isolated from seawater.</title>
        <authorList>
            <person name="Kristyanto S."/>
            <person name="Jung J."/>
            <person name="Jeon C.O."/>
        </authorList>
    </citation>
    <scope>NUCLEOTIDE SEQUENCE</scope>
    <source>
        <strain evidence="2">MSW13</strain>
    </source>
</reference>
<keyword evidence="3" id="KW-1185">Reference proteome</keyword>
<feature type="region of interest" description="Disordered" evidence="1">
    <location>
        <begin position="257"/>
        <end position="281"/>
    </location>
</feature>
<feature type="region of interest" description="Disordered" evidence="1">
    <location>
        <begin position="83"/>
        <end position="102"/>
    </location>
</feature>
<dbReference type="AlphaFoldDB" id="A0A9X2AJZ5"/>
<name>A0A9X2AJZ5_9FLAO</name>
<organism evidence="2 3">
    <name type="scientific">Polaribacter marinus</name>
    <dbReference type="NCBI Taxonomy" id="2916838"/>
    <lineage>
        <taxon>Bacteria</taxon>
        <taxon>Pseudomonadati</taxon>
        <taxon>Bacteroidota</taxon>
        <taxon>Flavobacteriia</taxon>
        <taxon>Flavobacteriales</taxon>
        <taxon>Flavobacteriaceae</taxon>
    </lineage>
</organism>
<feature type="compositionally biased region" description="Gly residues" evidence="1">
    <location>
        <begin position="270"/>
        <end position="281"/>
    </location>
</feature>
<gene>
    <name evidence="2" type="ORF">MC378_07015</name>
</gene>
<evidence type="ECO:0000313" key="2">
    <source>
        <dbReference type="EMBL" id="MCI2228913.1"/>
    </source>
</evidence>
<feature type="compositionally biased region" description="Gly residues" evidence="1">
    <location>
        <begin position="89"/>
        <end position="102"/>
    </location>
</feature>
<sequence length="281" mass="31457">MKSLFTFILAFVTVATFAQKDFQGKAIYMSKTSINLDNFGGRGGRQISEAQKKQFAERMKSQLEKTFILDFDKTSSLYKEDAKLSAPTTGGGRGPRFGGFSSGGTKYKNTKDKVAIEATEFFGKKFLISDEMEQPQWELGAETKKIGNYTCYKATLLKDVNPLDFSNFRRPRNDDSKDSGKKEEVKKVLVTAWYTPQIPVSNGPGEYWGLPGLILEINEGTTTILCTEIVMNPSEKAAIEAPKKGKKITRKKYNETVTKKTEELRQNFQGRGGRNGGGRRF</sequence>